<dbReference type="Proteomes" id="UP001218246">
    <property type="component" value="Unassembled WGS sequence"/>
</dbReference>
<evidence type="ECO:0000256" key="6">
    <source>
        <dbReference type="ARBA" id="ARBA00023139"/>
    </source>
</evidence>
<dbReference type="Pfam" id="PF25198">
    <property type="entry name" value="Spore_GerAC_N"/>
    <property type="match status" value="1"/>
</dbReference>
<dbReference type="InterPro" id="IPR057336">
    <property type="entry name" value="GerAC_N"/>
</dbReference>
<evidence type="ECO:0000313" key="11">
    <source>
        <dbReference type="Proteomes" id="UP001218246"/>
    </source>
</evidence>
<dbReference type="PANTHER" id="PTHR35789:SF1">
    <property type="entry name" value="SPORE GERMINATION PROTEIN B3"/>
    <property type="match status" value="1"/>
</dbReference>
<evidence type="ECO:0000256" key="1">
    <source>
        <dbReference type="ARBA" id="ARBA00004635"/>
    </source>
</evidence>
<proteinExistence type="inferred from homology"/>
<evidence type="ECO:0000259" key="8">
    <source>
        <dbReference type="Pfam" id="PF05504"/>
    </source>
</evidence>
<dbReference type="NCBIfam" id="TIGR02887">
    <property type="entry name" value="spore_ger_x_C"/>
    <property type="match status" value="1"/>
</dbReference>
<keyword evidence="11" id="KW-1185">Reference proteome</keyword>
<evidence type="ECO:0000313" key="10">
    <source>
        <dbReference type="EMBL" id="MDG5753641.1"/>
    </source>
</evidence>
<accession>A0ABT6H5B8</accession>
<comment type="similarity">
    <text evidence="2">Belongs to the GerABKC lipoprotein family.</text>
</comment>
<dbReference type="EMBL" id="JARULN010000003">
    <property type="protein sequence ID" value="MDG5753641.1"/>
    <property type="molecule type" value="Genomic_DNA"/>
</dbReference>
<feature type="domain" description="Spore germination protein N-terminal" evidence="9">
    <location>
        <begin position="29"/>
        <end position="198"/>
    </location>
</feature>
<organism evidence="10 11">
    <name type="scientific">Ectobacillus antri</name>
    <dbReference type="NCBI Taxonomy" id="2486280"/>
    <lineage>
        <taxon>Bacteria</taxon>
        <taxon>Bacillati</taxon>
        <taxon>Bacillota</taxon>
        <taxon>Bacilli</taxon>
        <taxon>Bacillales</taxon>
        <taxon>Bacillaceae</taxon>
        <taxon>Ectobacillus</taxon>
    </lineage>
</organism>
<dbReference type="RefSeq" id="WP_278018033.1">
    <property type="nucleotide sequence ID" value="NZ_JARRRY010000002.1"/>
</dbReference>
<evidence type="ECO:0000256" key="7">
    <source>
        <dbReference type="ARBA" id="ARBA00023288"/>
    </source>
</evidence>
<evidence type="ECO:0000259" key="9">
    <source>
        <dbReference type="Pfam" id="PF25198"/>
    </source>
</evidence>
<sequence length="395" mass="44762">MGNTSKLRSVLLIGVIIATFTGRNIQENTVNSIAVVSGIGVDKSEGKYIVTLQIYNPAANRKDASDEVAAYTYKQEGETVQEAIQNMYKITSRRMFLQSAQIVVFSERLARDGLSDVLNYLIREPNVYSDIKFMICKDISPYDLFRIFTPVSKVSSSRFKEVLERGMRHMGYRGFATLENAKEILTARTTQLTVPYISVVGNPKEGFKKTNIEQSTPGVLISLEGVTVFRGDRLYRMLSFEESIMYRIVQGQLNRASVTTGCPHSKGRVSWKLSSTKSVISVISERRPYTFRLGVQAKANIYDITCKGNLADPIYIKELEKKSSKDLQVKLQDLIRKSQTYNTDFIGFSDAMYHQNPSLWGRISKQWSRLYPDAKIEGKFEIKLINTGDIIRIVK</sequence>
<dbReference type="Pfam" id="PF05504">
    <property type="entry name" value="Spore_GerAC"/>
    <property type="match status" value="1"/>
</dbReference>
<comment type="caution">
    <text evidence="10">The sequence shown here is derived from an EMBL/GenBank/DDBJ whole genome shotgun (WGS) entry which is preliminary data.</text>
</comment>
<protein>
    <submittedName>
        <fullName evidence="10">Ger(X)C family spore germination protein</fullName>
    </submittedName>
</protein>
<name>A0ABT6H5B8_9BACI</name>
<evidence type="ECO:0000256" key="4">
    <source>
        <dbReference type="ARBA" id="ARBA00022729"/>
    </source>
</evidence>
<evidence type="ECO:0000256" key="3">
    <source>
        <dbReference type="ARBA" id="ARBA00022544"/>
    </source>
</evidence>
<keyword evidence="7" id="KW-0449">Lipoprotein</keyword>
<gene>
    <name evidence="10" type="ORF">P6P90_06575</name>
</gene>
<reference evidence="10 11" key="1">
    <citation type="submission" date="2023-04" db="EMBL/GenBank/DDBJ databases">
        <title>Ectobacillus antri isolated from activated sludge.</title>
        <authorList>
            <person name="Yan P."/>
            <person name="Liu X."/>
        </authorList>
    </citation>
    <scope>NUCLEOTIDE SEQUENCE [LARGE SCALE GENOMIC DNA]</scope>
    <source>
        <strain evidence="10 11">C18H</strain>
    </source>
</reference>
<evidence type="ECO:0000256" key="2">
    <source>
        <dbReference type="ARBA" id="ARBA00007886"/>
    </source>
</evidence>
<dbReference type="InterPro" id="IPR038501">
    <property type="entry name" value="Spore_GerAC_C_sf"/>
</dbReference>
<feature type="domain" description="Spore germination GerAC-like C-terminal" evidence="8">
    <location>
        <begin position="224"/>
        <end position="388"/>
    </location>
</feature>
<keyword evidence="4" id="KW-0732">Signal</keyword>
<keyword evidence="3" id="KW-0309">Germination</keyword>
<comment type="subcellular location">
    <subcellularLocation>
        <location evidence="1">Membrane</location>
        <topology evidence="1">Lipid-anchor</topology>
    </subcellularLocation>
</comment>
<keyword evidence="5" id="KW-0472">Membrane</keyword>
<dbReference type="InterPro" id="IPR008844">
    <property type="entry name" value="Spore_GerAC-like"/>
</dbReference>
<evidence type="ECO:0000256" key="5">
    <source>
        <dbReference type="ARBA" id="ARBA00023136"/>
    </source>
</evidence>
<dbReference type="PANTHER" id="PTHR35789">
    <property type="entry name" value="SPORE GERMINATION PROTEIN B3"/>
    <property type="match status" value="1"/>
</dbReference>
<dbReference type="InterPro" id="IPR046953">
    <property type="entry name" value="Spore_GerAC-like_C"/>
</dbReference>
<dbReference type="Gene3D" id="3.30.300.210">
    <property type="entry name" value="Nutrient germinant receptor protein C, domain 3"/>
    <property type="match status" value="1"/>
</dbReference>
<keyword evidence="6" id="KW-0564">Palmitate</keyword>